<evidence type="ECO:0000256" key="1">
    <source>
        <dbReference type="ARBA" id="ARBA00022603"/>
    </source>
</evidence>
<dbReference type="SUPFAM" id="SSF53335">
    <property type="entry name" value="S-adenosyl-L-methionine-dependent methyltransferases"/>
    <property type="match status" value="1"/>
</dbReference>
<keyword evidence="8" id="KW-1185">Reference proteome</keyword>
<organism evidence="7 8">
    <name type="scientific">Gordonia phosphorivorans</name>
    <dbReference type="NCBI Taxonomy" id="1056982"/>
    <lineage>
        <taxon>Bacteria</taxon>
        <taxon>Bacillati</taxon>
        <taxon>Actinomycetota</taxon>
        <taxon>Actinomycetes</taxon>
        <taxon>Mycobacteriales</taxon>
        <taxon>Gordoniaceae</taxon>
        <taxon>Gordonia</taxon>
    </lineage>
</organism>
<dbReference type="Gene3D" id="3.40.50.150">
    <property type="entry name" value="Vaccinia Virus protein VP39"/>
    <property type="match status" value="1"/>
</dbReference>
<evidence type="ECO:0000313" key="8">
    <source>
        <dbReference type="Proteomes" id="UP001589783"/>
    </source>
</evidence>
<dbReference type="PROSITE" id="PS50926">
    <property type="entry name" value="TRAM"/>
    <property type="match status" value="1"/>
</dbReference>
<evidence type="ECO:0000259" key="6">
    <source>
        <dbReference type="PROSITE" id="PS50926"/>
    </source>
</evidence>
<feature type="binding site" evidence="4">
    <location>
        <position position="270"/>
    </location>
    <ligand>
        <name>S-adenosyl-L-methionine</name>
        <dbReference type="ChEBI" id="CHEBI:59789"/>
    </ligand>
</feature>
<dbReference type="SUPFAM" id="SSF50249">
    <property type="entry name" value="Nucleic acid-binding proteins"/>
    <property type="match status" value="1"/>
</dbReference>
<protein>
    <submittedName>
        <fullName evidence="7">Class I SAM-dependent RNA methyltransferase</fullName>
        <ecNumber evidence="7">2.1.1.-</ecNumber>
    </submittedName>
</protein>
<feature type="binding site" evidence="4">
    <location>
        <position position="304"/>
    </location>
    <ligand>
        <name>S-adenosyl-L-methionine</name>
        <dbReference type="ChEBI" id="CHEBI:59789"/>
    </ligand>
</feature>
<dbReference type="EC" id="2.1.1.-" evidence="7"/>
<feature type="compositionally biased region" description="Low complexity" evidence="5">
    <location>
        <begin position="227"/>
        <end position="239"/>
    </location>
</feature>
<keyword evidence="1 4" id="KW-0489">Methyltransferase</keyword>
<dbReference type="EMBL" id="JBHLWV010000020">
    <property type="protein sequence ID" value="MFC0315304.1"/>
    <property type="molecule type" value="Genomic_DNA"/>
</dbReference>
<proteinExistence type="inferred from homology"/>
<dbReference type="InterPro" id="IPR012340">
    <property type="entry name" value="NA-bd_OB-fold"/>
</dbReference>
<dbReference type="Proteomes" id="UP001589783">
    <property type="component" value="Unassembled WGS sequence"/>
</dbReference>
<dbReference type="Gene3D" id="2.40.50.140">
    <property type="entry name" value="Nucleic acid-binding proteins"/>
    <property type="match status" value="1"/>
</dbReference>
<gene>
    <name evidence="7" type="ORF">ACFFJD_10615</name>
</gene>
<comment type="similarity">
    <text evidence="4">Belongs to the class I-like SAM-binding methyltransferase superfamily. RNA M5U methyltransferase family.</text>
</comment>
<evidence type="ECO:0000256" key="2">
    <source>
        <dbReference type="ARBA" id="ARBA00022679"/>
    </source>
</evidence>
<feature type="active site" description="Nucleophile" evidence="4">
    <location>
        <position position="396"/>
    </location>
</feature>
<reference evidence="7 8" key="1">
    <citation type="submission" date="2024-09" db="EMBL/GenBank/DDBJ databases">
        <authorList>
            <person name="Sun Q."/>
            <person name="Mori K."/>
        </authorList>
    </citation>
    <scope>NUCLEOTIDE SEQUENCE [LARGE SCALE GENOMIC DNA]</scope>
    <source>
        <strain evidence="7 8">CCM 7957</strain>
    </source>
</reference>
<name>A0ABV6H8U0_9ACTN</name>
<comment type="caution">
    <text evidence="7">The sequence shown here is derived from an EMBL/GenBank/DDBJ whole genome shotgun (WGS) entry which is preliminary data.</text>
</comment>
<dbReference type="Pfam" id="PF01938">
    <property type="entry name" value="TRAM"/>
    <property type="match status" value="1"/>
</dbReference>
<feature type="binding site" evidence="4">
    <location>
        <position position="369"/>
    </location>
    <ligand>
        <name>S-adenosyl-L-methionine</name>
        <dbReference type="ChEBI" id="CHEBI:59789"/>
    </ligand>
</feature>
<dbReference type="Pfam" id="PF05958">
    <property type="entry name" value="tRNA_U5-meth_tr"/>
    <property type="match status" value="1"/>
</dbReference>
<dbReference type="RefSeq" id="WP_382363875.1">
    <property type="nucleotide sequence ID" value="NZ_JBHLWV010000020.1"/>
</dbReference>
<sequence length="439" mass="44711">MTDSLQTDSPNPDSPTVELVVTGFANGGAGVARGDDGRVVFVAGALPGERVRARIDERKAAFARASAVAVLEPSPHRIDPTCPAAAAGAGCCDLSYVSADYARELHAGVLADVLTRIGGFGADAPPMPEVTRLAHGADGSVPDTGWRVRTRLAVDADGTVGVRARGSSRLITVPCAAPVEGLLADAEALGARPGSELVLAMGSDGRRHAAELAPAAAGRRGARGGRRASAQRARHGAGAPRSTRLLDGAADVTQTVGGHTWRVPVTGFWQAHRDAPATYGAAVRRYVGGLDAPVGRGLRVWDLYGGVGVLGAALLDGDLAVDGIDLVETDPGALAAADRALDGAPVTAHRGDTAAVIGGLRAPDVVIVDPPRRGAGAAVIAAIAAAGPRAVVHVGCDSAAFARDLRDWVAHGFRVTDWQGFDAFPGTHHMEAIALLESP</sequence>
<dbReference type="PANTHER" id="PTHR11061">
    <property type="entry name" value="RNA M5U METHYLTRANSFERASE"/>
    <property type="match status" value="1"/>
</dbReference>
<dbReference type="InterPro" id="IPR010280">
    <property type="entry name" value="U5_MeTrfase_fam"/>
</dbReference>
<dbReference type="PROSITE" id="PS51687">
    <property type="entry name" value="SAM_MT_RNA_M5U"/>
    <property type="match status" value="1"/>
</dbReference>
<evidence type="ECO:0000313" key="7">
    <source>
        <dbReference type="EMBL" id="MFC0315304.1"/>
    </source>
</evidence>
<keyword evidence="3 4" id="KW-0949">S-adenosyl-L-methionine</keyword>
<evidence type="ECO:0000256" key="5">
    <source>
        <dbReference type="SAM" id="MobiDB-lite"/>
    </source>
</evidence>
<dbReference type="GO" id="GO:0032259">
    <property type="term" value="P:methylation"/>
    <property type="evidence" value="ECO:0007669"/>
    <property type="project" value="UniProtKB-KW"/>
</dbReference>
<accession>A0ABV6H8U0</accession>
<keyword evidence="2 4" id="KW-0808">Transferase</keyword>
<dbReference type="GO" id="GO:0008168">
    <property type="term" value="F:methyltransferase activity"/>
    <property type="evidence" value="ECO:0007669"/>
    <property type="project" value="UniProtKB-KW"/>
</dbReference>
<feature type="binding site" evidence="4">
    <location>
        <position position="325"/>
    </location>
    <ligand>
        <name>S-adenosyl-L-methionine</name>
        <dbReference type="ChEBI" id="CHEBI:59789"/>
    </ligand>
</feature>
<dbReference type="InterPro" id="IPR029063">
    <property type="entry name" value="SAM-dependent_MTases_sf"/>
</dbReference>
<evidence type="ECO:0000256" key="3">
    <source>
        <dbReference type="ARBA" id="ARBA00022691"/>
    </source>
</evidence>
<dbReference type="InterPro" id="IPR002792">
    <property type="entry name" value="TRAM_dom"/>
</dbReference>
<feature type="domain" description="TRAM" evidence="6">
    <location>
        <begin position="10"/>
        <end position="69"/>
    </location>
</feature>
<feature type="region of interest" description="Disordered" evidence="5">
    <location>
        <begin position="213"/>
        <end position="242"/>
    </location>
</feature>
<dbReference type="PANTHER" id="PTHR11061:SF30">
    <property type="entry name" value="TRNA (URACIL(54)-C(5))-METHYLTRANSFERASE"/>
    <property type="match status" value="1"/>
</dbReference>
<evidence type="ECO:0000256" key="4">
    <source>
        <dbReference type="PROSITE-ProRule" id="PRU01024"/>
    </source>
</evidence>